<evidence type="ECO:0008006" key="4">
    <source>
        <dbReference type="Google" id="ProtNLM"/>
    </source>
</evidence>
<proteinExistence type="predicted"/>
<evidence type="ECO:0000313" key="2">
    <source>
        <dbReference type="EMBL" id="CAD8123891.1"/>
    </source>
</evidence>
<evidence type="ECO:0000313" key="3">
    <source>
        <dbReference type="Proteomes" id="UP000692954"/>
    </source>
</evidence>
<name>A0A8S1R6V7_9CILI</name>
<feature type="transmembrane region" description="Helical" evidence="1">
    <location>
        <begin position="108"/>
        <end position="125"/>
    </location>
</feature>
<evidence type="ECO:0000256" key="1">
    <source>
        <dbReference type="SAM" id="Phobius"/>
    </source>
</evidence>
<reference evidence="2" key="1">
    <citation type="submission" date="2021-01" db="EMBL/GenBank/DDBJ databases">
        <authorList>
            <consortium name="Genoscope - CEA"/>
            <person name="William W."/>
        </authorList>
    </citation>
    <scope>NUCLEOTIDE SEQUENCE</scope>
</reference>
<keyword evidence="1" id="KW-0812">Transmembrane</keyword>
<dbReference type="EMBL" id="CAJJDN010000147">
    <property type="protein sequence ID" value="CAD8123891.1"/>
    <property type="molecule type" value="Genomic_DNA"/>
</dbReference>
<keyword evidence="3" id="KW-1185">Reference proteome</keyword>
<accession>A0A8S1R6V7</accession>
<comment type="caution">
    <text evidence="2">The sequence shown here is derived from an EMBL/GenBank/DDBJ whole genome shotgun (WGS) entry which is preliminary data.</text>
</comment>
<dbReference type="AlphaFoldDB" id="A0A8S1R6V7"/>
<sequence>METNTKDNGKMVQWMEWDNLYGQMEKNIQDNMQKVKNMDLVNINIQTKYILVFLEMDFKMVQDYLKKEMVNILKLNGIMGNQIFESKILYNIQQFKNRFSFLFNNQNFIEILFVPLAYLILIVHFKMKKKKFLCPFLELIKKKILINQNYLLT</sequence>
<gene>
    <name evidence="2" type="ORF">PSON_ATCC_30995.1.T1470167</name>
</gene>
<keyword evidence="1" id="KW-1133">Transmembrane helix</keyword>
<keyword evidence="1" id="KW-0472">Membrane</keyword>
<organism evidence="2 3">
    <name type="scientific">Paramecium sonneborni</name>
    <dbReference type="NCBI Taxonomy" id="65129"/>
    <lineage>
        <taxon>Eukaryota</taxon>
        <taxon>Sar</taxon>
        <taxon>Alveolata</taxon>
        <taxon>Ciliophora</taxon>
        <taxon>Intramacronucleata</taxon>
        <taxon>Oligohymenophorea</taxon>
        <taxon>Peniculida</taxon>
        <taxon>Parameciidae</taxon>
        <taxon>Paramecium</taxon>
    </lineage>
</organism>
<dbReference type="Proteomes" id="UP000692954">
    <property type="component" value="Unassembled WGS sequence"/>
</dbReference>
<protein>
    <recommendedName>
        <fullName evidence="4">Transmembrane protein</fullName>
    </recommendedName>
</protein>